<dbReference type="HAMAP" id="MF_01841">
    <property type="entry name" value="Agmatine_deimin"/>
    <property type="match status" value="1"/>
</dbReference>
<dbReference type="NCBIfam" id="TIGR03380">
    <property type="entry name" value="agmatine_aguA"/>
    <property type="match status" value="1"/>
</dbReference>
<dbReference type="GO" id="GO:0009446">
    <property type="term" value="P:putrescine biosynthetic process"/>
    <property type="evidence" value="ECO:0007669"/>
    <property type="project" value="InterPro"/>
</dbReference>
<comment type="catalytic activity">
    <reaction evidence="2">
        <text>agmatine + H2O = N-carbamoylputrescine + NH4(+)</text>
        <dbReference type="Rhea" id="RHEA:18037"/>
        <dbReference type="ChEBI" id="CHEBI:15377"/>
        <dbReference type="ChEBI" id="CHEBI:28938"/>
        <dbReference type="ChEBI" id="CHEBI:58145"/>
        <dbReference type="ChEBI" id="CHEBI:58318"/>
        <dbReference type="EC" id="3.5.3.12"/>
    </reaction>
</comment>
<reference evidence="3 4" key="1">
    <citation type="submission" date="2017-08" db="EMBL/GenBank/DDBJ databases">
        <title>Infants hospitalized years apart are colonized by the same room-sourced microbial strains.</title>
        <authorList>
            <person name="Brooks B."/>
            <person name="Olm M.R."/>
            <person name="Firek B.A."/>
            <person name="Baker R."/>
            <person name="Thomas B.C."/>
            <person name="Morowitz M.J."/>
            <person name="Banfield J.F."/>
        </authorList>
    </citation>
    <scope>NUCLEOTIDE SEQUENCE [LARGE SCALE GENOMIC DNA]</scope>
    <source>
        <strain evidence="3">S2_005_001_R2_27</strain>
    </source>
</reference>
<comment type="caution">
    <text evidence="3">The sequence shown here is derived from an EMBL/GenBank/DDBJ whole genome shotgun (WGS) entry which is preliminary data.</text>
</comment>
<dbReference type="EMBL" id="QFQD01000025">
    <property type="protein sequence ID" value="PZQ82983.1"/>
    <property type="molecule type" value="Genomic_DNA"/>
</dbReference>
<evidence type="ECO:0000256" key="2">
    <source>
        <dbReference type="HAMAP-Rule" id="MF_01841"/>
    </source>
</evidence>
<evidence type="ECO:0000313" key="3">
    <source>
        <dbReference type="EMBL" id="PZQ82983.1"/>
    </source>
</evidence>
<accession>A0A2W5SU32</accession>
<dbReference type="PANTHER" id="PTHR31377">
    <property type="entry name" value="AGMATINE DEIMINASE-RELATED"/>
    <property type="match status" value="1"/>
</dbReference>
<feature type="active site" description="Amidino-cysteine intermediate" evidence="2">
    <location>
        <position position="352"/>
    </location>
</feature>
<dbReference type="NCBIfam" id="NF010070">
    <property type="entry name" value="PRK13551.1"/>
    <property type="match status" value="1"/>
</dbReference>
<dbReference type="SUPFAM" id="SSF55909">
    <property type="entry name" value="Pentein"/>
    <property type="match status" value="1"/>
</dbReference>
<keyword evidence="1 2" id="KW-0378">Hydrolase</keyword>
<sequence>MTETLSSLPAADGFRMPAEWEPHAGTWMIWPERADNWRDGAGPAQQAFARVAAAIARFEPMTMLVTAQQWRQARAMLPASVRLIEAASDDSWCRDSGATFVIDAAGRLRGVDWKFNAWGGLYAPCDQDELIAAKMLETERAPRYAAPLVLEGGSIHVDGEGTVLTTEECLLNPNRNPGLTREEIEQHLKDYLNVSTVIWLGAGLVDDETSGHIDNLACFVRPGVVALTWCEDPSDPQYAISRDAHERLSKARDVRGRALEIVKLPLPGPFYRNAAEVIEPNEATGFMSRGAGERLGASYANFYLGNGFVLMPLLDPRHDEAARDILAGLFPDREIVGVETREIVLGGGNIHCITQQQPAGTPG</sequence>
<protein>
    <recommendedName>
        <fullName evidence="2">Putative agmatine deiminase</fullName>
        <ecNumber evidence="2">3.5.3.12</ecNumber>
    </recommendedName>
    <alternativeName>
        <fullName evidence="2">Agmatine iminohydrolase</fullName>
    </alternativeName>
</protein>
<dbReference type="Gene3D" id="3.75.10.10">
    <property type="entry name" value="L-arginine/glycine Amidinotransferase, Chain A"/>
    <property type="match status" value="1"/>
</dbReference>
<evidence type="ECO:0000256" key="1">
    <source>
        <dbReference type="ARBA" id="ARBA00022801"/>
    </source>
</evidence>
<evidence type="ECO:0000313" key="4">
    <source>
        <dbReference type="Proteomes" id="UP000248887"/>
    </source>
</evidence>
<name>A0A2W5SU32_ANCNO</name>
<dbReference type="GO" id="GO:0047632">
    <property type="term" value="F:agmatine deiminase activity"/>
    <property type="evidence" value="ECO:0007669"/>
    <property type="project" value="UniProtKB-UniRule"/>
</dbReference>
<dbReference type="InterPro" id="IPR007466">
    <property type="entry name" value="Peptidyl-Arg-deiminase_porph"/>
</dbReference>
<gene>
    <name evidence="2 3" type="primary">aguA</name>
    <name evidence="3" type="ORF">DI549_09540</name>
</gene>
<dbReference type="Proteomes" id="UP000248887">
    <property type="component" value="Unassembled WGS sequence"/>
</dbReference>
<comment type="similarity">
    <text evidence="2">Belongs to the agmatine deiminase family.</text>
</comment>
<proteinExistence type="inferred from homology"/>
<organism evidence="3 4">
    <name type="scientific">Ancylobacter novellus</name>
    <name type="common">Thiobacillus novellus</name>
    <dbReference type="NCBI Taxonomy" id="921"/>
    <lineage>
        <taxon>Bacteria</taxon>
        <taxon>Pseudomonadati</taxon>
        <taxon>Pseudomonadota</taxon>
        <taxon>Alphaproteobacteria</taxon>
        <taxon>Hyphomicrobiales</taxon>
        <taxon>Xanthobacteraceae</taxon>
        <taxon>Ancylobacter</taxon>
    </lineage>
</organism>
<dbReference type="Pfam" id="PF04371">
    <property type="entry name" value="PAD_porph"/>
    <property type="match status" value="1"/>
</dbReference>
<dbReference type="InterPro" id="IPR017754">
    <property type="entry name" value="Agmatine_deiminase"/>
</dbReference>
<dbReference type="AlphaFoldDB" id="A0A2W5SU32"/>
<dbReference type="PANTHER" id="PTHR31377:SF0">
    <property type="entry name" value="AGMATINE DEIMINASE-RELATED"/>
    <property type="match status" value="1"/>
</dbReference>
<dbReference type="GO" id="GO:0004668">
    <property type="term" value="F:protein-arginine deiminase activity"/>
    <property type="evidence" value="ECO:0007669"/>
    <property type="project" value="InterPro"/>
</dbReference>
<dbReference type="EC" id="3.5.3.12" evidence="2"/>